<dbReference type="PIRSF" id="PIRSF006060">
    <property type="entry name" value="AA_transporter"/>
    <property type="match status" value="1"/>
</dbReference>
<keyword evidence="4 5" id="KW-0472">Membrane</keyword>
<feature type="transmembrane region" description="Helical" evidence="5">
    <location>
        <begin position="320"/>
        <end position="351"/>
    </location>
</feature>
<sequence length="412" mass="42483">MPSLARRLTTTDAVVIGLASMIGAGIFSAFAPAAAAAGSGLLVGLVIAAVVAYANATSSAQLAAQYPTSGGTYVYGRERLGPWWGYGAGWCFLIGKTASCGAMALTFASYAVPEPWRRPIAVLATVALVSVNWHGVTRTARVARVIVTAVLAALVLLIAVTFGRDWTAPSLTGDGLWGHAGALGVLQAAGLLFFAFAGYARVATLGEEVRDPVRAIPRAIQLALLITVVLYGVVALAVLGALGPERLSAADAPLAAAMELSLPALTPVVRVAASLASLGALLALVAGVSRTALAMSRTGDLPRWFAAVHPRHHVPHRAEAALGVVVCVLVLTVDLHAVIGFSSFGVLLYYLVANMAAWTQHGQYRRFPRVLQGIGVIGCGVLAITLPANAALAGAAVLALGLIVRLIRIRRT</sequence>
<protein>
    <submittedName>
        <fullName evidence="7">Amino acid/polyamine/organocation transporter, APC superfamily</fullName>
    </submittedName>
</protein>
<dbReference type="OrthoDB" id="259687at2"/>
<evidence type="ECO:0000256" key="3">
    <source>
        <dbReference type="ARBA" id="ARBA00022989"/>
    </source>
</evidence>
<comment type="subcellular location">
    <subcellularLocation>
        <location evidence="1">Membrane</location>
        <topology evidence="1">Multi-pass membrane protein</topology>
    </subcellularLocation>
</comment>
<feature type="transmembrane region" description="Helical" evidence="5">
    <location>
        <begin position="268"/>
        <end position="288"/>
    </location>
</feature>
<dbReference type="Gene3D" id="1.20.1740.10">
    <property type="entry name" value="Amino acid/polyamine transporter I"/>
    <property type="match status" value="1"/>
</dbReference>
<feature type="transmembrane region" description="Helical" evidence="5">
    <location>
        <begin position="116"/>
        <end position="133"/>
    </location>
</feature>
<evidence type="ECO:0000256" key="5">
    <source>
        <dbReference type="SAM" id="Phobius"/>
    </source>
</evidence>
<dbReference type="RefSeq" id="WP_089772397.1">
    <property type="nucleotide sequence ID" value="NZ_FNTX01000001.1"/>
</dbReference>
<dbReference type="Pfam" id="PF00324">
    <property type="entry name" value="AA_permease"/>
    <property type="match status" value="1"/>
</dbReference>
<feature type="transmembrane region" description="Helical" evidence="5">
    <location>
        <begin position="12"/>
        <end position="31"/>
    </location>
</feature>
<organism evidence="7 8">
    <name type="scientific">Ruania alba</name>
    <dbReference type="NCBI Taxonomy" id="648782"/>
    <lineage>
        <taxon>Bacteria</taxon>
        <taxon>Bacillati</taxon>
        <taxon>Actinomycetota</taxon>
        <taxon>Actinomycetes</taxon>
        <taxon>Micrococcales</taxon>
        <taxon>Ruaniaceae</taxon>
        <taxon>Ruania</taxon>
    </lineage>
</organism>
<dbReference type="EMBL" id="FNTX01000001">
    <property type="protein sequence ID" value="SEE11292.1"/>
    <property type="molecule type" value="Genomic_DNA"/>
</dbReference>
<keyword evidence="3 5" id="KW-1133">Transmembrane helix</keyword>
<dbReference type="PANTHER" id="PTHR42770">
    <property type="entry name" value="AMINO ACID TRANSPORTER-RELATED"/>
    <property type="match status" value="1"/>
</dbReference>
<accession>A0A1H5G6D8</accession>
<keyword evidence="2 5" id="KW-0812">Transmembrane</keyword>
<dbReference type="InterPro" id="IPR050367">
    <property type="entry name" value="APC_superfamily"/>
</dbReference>
<dbReference type="PANTHER" id="PTHR42770:SF7">
    <property type="entry name" value="MEMBRANE PROTEIN"/>
    <property type="match status" value="1"/>
</dbReference>
<dbReference type="InterPro" id="IPR004841">
    <property type="entry name" value="AA-permease/SLC12A_dom"/>
</dbReference>
<feature type="transmembrane region" description="Helical" evidence="5">
    <location>
        <begin position="220"/>
        <end position="242"/>
    </location>
</feature>
<evidence type="ECO:0000256" key="4">
    <source>
        <dbReference type="ARBA" id="ARBA00023136"/>
    </source>
</evidence>
<feature type="transmembrane region" description="Helical" evidence="5">
    <location>
        <begin position="371"/>
        <end position="404"/>
    </location>
</feature>
<feature type="domain" description="Amino acid permease/ SLC12A" evidence="6">
    <location>
        <begin position="13"/>
        <end position="339"/>
    </location>
</feature>
<proteinExistence type="predicted"/>
<dbReference type="Proteomes" id="UP000199220">
    <property type="component" value="Unassembled WGS sequence"/>
</dbReference>
<feature type="transmembrane region" description="Helical" evidence="5">
    <location>
        <begin position="176"/>
        <end position="199"/>
    </location>
</feature>
<evidence type="ECO:0000256" key="2">
    <source>
        <dbReference type="ARBA" id="ARBA00022692"/>
    </source>
</evidence>
<feature type="transmembrane region" description="Helical" evidence="5">
    <location>
        <begin position="83"/>
        <end position="110"/>
    </location>
</feature>
<reference evidence="8" key="1">
    <citation type="submission" date="2016-10" db="EMBL/GenBank/DDBJ databases">
        <authorList>
            <person name="Varghese N."/>
            <person name="Submissions S."/>
        </authorList>
    </citation>
    <scope>NUCLEOTIDE SEQUENCE [LARGE SCALE GENOMIC DNA]</scope>
    <source>
        <strain evidence="8">DSM 21368</strain>
    </source>
</reference>
<dbReference type="AlphaFoldDB" id="A0A1H5G6D8"/>
<gene>
    <name evidence="7" type="ORF">SAMN04488554_1555</name>
</gene>
<dbReference type="GO" id="GO:0055085">
    <property type="term" value="P:transmembrane transport"/>
    <property type="evidence" value="ECO:0007669"/>
    <property type="project" value="InterPro"/>
</dbReference>
<feature type="transmembrane region" description="Helical" evidence="5">
    <location>
        <begin position="145"/>
        <end position="164"/>
    </location>
</feature>
<name>A0A1H5G6D8_9MICO</name>
<evidence type="ECO:0000256" key="1">
    <source>
        <dbReference type="ARBA" id="ARBA00004141"/>
    </source>
</evidence>
<keyword evidence="8" id="KW-1185">Reference proteome</keyword>
<evidence type="ECO:0000259" key="6">
    <source>
        <dbReference type="Pfam" id="PF00324"/>
    </source>
</evidence>
<dbReference type="GO" id="GO:0016020">
    <property type="term" value="C:membrane"/>
    <property type="evidence" value="ECO:0007669"/>
    <property type="project" value="UniProtKB-SubCell"/>
</dbReference>
<evidence type="ECO:0000313" key="7">
    <source>
        <dbReference type="EMBL" id="SEE11292.1"/>
    </source>
</evidence>
<evidence type="ECO:0000313" key="8">
    <source>
        <dbReference type="Proteomes" id="UP000199220"/>
    </source>
</evidence>
<dbReference type="STRING" id="648782.SAMN04488554_1555"/>
<feature type="transmembrane region" description="Helical" evidence="5">
    <location>
        <begin position="37"/>
        <end position="56"/>
    </location>
</feature>